<comment type="caution">
    <text evidence="3">The sequence shown here is derived from an EMBL/GenBank/DDBJ whole genome shotgun (WGS) entry which is preliminary data.</text>
</comment>
<keyword evidence="1" id="KW-0472">Membrane</keyword>
<evidence type="ECO:0000313" key="3">
    <source>
        <dbReference type="EMBL" id="PRY46979.1"/>
    </source>
</evidence>
<dbReference type="EMBL" id="PVTE01000001">
    <property type="protein sequence ID" value="PRY46979.1"/>
    <property type="molecule type" value="Genomic_DNA"/>
</dbReference>
<dbReference type="OrthoDB" id="9796461at2"/>
<name>A0A2T0TMY5_9BACT</name>
<protein>
    <submittedName>
        <fullName evidence="3">Peptidoglycan/LPS O-acetylase OafA/YrhL</fullName>
    </submittedName>
</protein>
<feature type="transmembrane region" description="Helical" evidence="1">
    <location>
        <begin position="327"/>
        <end position="347"/>
    </location>
</feature>
<feature type="transmembrane region" description="Helical" evidence="1">
    <location>
        <begin position="266"/>
        <end position="286"/>
    </location>
</feature>
<reference evidence="3 4" key="1">
    <citation type="submission" date="2018-03" db="EMBL/GenBank/DDBJ databases">
        <title>Genomic Encyclopedia of Archaeal and Bacterial Type Strains, Phase II (KMG-II): from individual species to whole genera.</title>
        <authorList>
            <person name="Goeker M."/>
        </authorList>
    </citation>
    <scope>NUCLEOTIDE SEQUENCE [LARGE SCALE GENOMIC DNA]</scope>
    <source>
        <strain evidence="3 4">DSM 28354</strain>
    </source>
</reference>
<keyword evidence="1" id="KW-0812">Transmembrane</keyword>
<dbReference type="PANTHER" id="PTHR23028:SF134">
    <property type="entry name" value="PUTATIVE (AFU_ORTHOLOGUE AFUA_4G08520)-RELATED"/>
    <property type="match status" value="1"/>
</dbReference>
<keyword evidence="1" id="KW-1133">Transmembrane helix</keyword>
<feature type="transmembrane region" description="Helical" evidence="1">
    <location>
        <begin position="151"/>
        <end position="171"/>
    </location>
</feature>
<accession>A0A2T0TMY5</accession>
<dbReference type="AlphaFoldDB" id="A0A2T0TMY5"/>
<gene>
    <name evidence="3" type="ORF">CLV58_10143</name>
</gene>
<dbReference type="InterPro" id="IPR002656">
    <property type="entry name" value="Acyl_transf_3_dom"/>
</dbReference>
<feature type="transmembrane region" description="Helical" evidence="1">
    <location>
        <begin position="91"/>
        <end position="111"/>
    </location>
</feature>
<evidence type="ECO:0000259" key="2">
    <source>
        <dbReference type="Pfam" id="PF01757"/>
    </source>
</evidence>
<feature type="transmembrane region" description="Helical" evidence="1">
    <location>
        <begin position="53"/>
        <end position="71"/>
    </location>
</feature>
<feature type="transmembrane region" description="Helical" evidence="1">
    <location>
        <begin position="298"/>
        <end position="315"/>
    </location>
</feature>
<proteinExistence type="predicted"/>
<keyword evidence="4" id="KW-1185">Reference proteome</keyword>
<sequence>MINTSYEPVRLATKPHFQVLDGLRGIAAISVLIFHFMEFAVPDYSKNFIAHSYLAVDFFFCLSGFVIAYAYDKKIQQLSFWAFFRLRLIRLHPMVIIGALIGVICLVADPFGNLYGQIGASKTVLLFLSASFLLPYPAVPQRFNNLFHLNPPTWSLMWEYLANIAYALVLYRLSTKKLTLLLIGAGLALFATARLYSHLAVGWGISNALGGVARIGCSFLLGMLVCRLGWRIPNKLGFVPIGLLLLATFFIPYLNRINWFMDPALVLVYFPFLIALGAATTTGPFWSSVCKKLGDLSYPLYVIHYPFLWIFLSYVEAEKPGPDQLRIIIPIAATGISVLAYLLLTYVDVPIRRYLMRLTAPKPANSVVRSEQTA</sequence>
<feature type="transmembrane region" description="Helical" evidence="1">
    <location>
        <begin position="236"/>
        <end position="254"/>
    </location>
</feature>
<organism evidence="3 4">
    <name type="scientific">Spirosoma oryzae</name>
    <dbReference type="NCBI Taxonomy" id="1469603"/>
    <lineage>
        <taxon>Bacteria</taxon>
        <taxon>Pseudomonadati</taxon>
        <taxon>Bacteroidota</taxon>
        <taxon>Cytophagia</taxon>
        <taxon>Cytophagales</taxon>
        <taxon>Cytophagaceae</taxon>
        <taxon>Spirosoma</taxon>
    </lineage>
</organism>
<feature type="domain" description="Acyltransferase 3" evidence="2">
    <location>
        <begin position="20"/>
        <end position="344"/>
    </location>
</feature>
<dbReference type="Pfam" id="PF01757">
    <property type="entry name" value="Acyl_transf_3"/>
    <property type="match status" value="1"/>
</dbReference>
<dbReference type="GO" id="GO:0016747">
    <property type="term" value="F:acyltransferase activity, transferring groups other than amino-acyl groups"/>
    <property type="evidence" value="ECO:0007669"/>
    <property type="project" value="InterPro"/>
</dbReference>
<evidence type="ECO:0000313" key="4">
    <source>
        <dbReference type="Proteomes" id="UP000238375"/>
    </source>
</evidence>
<feature type="transmembrane region" description="Helical" evidence="1">
    <location>
        <begin position="123"/>
        <end position="139"/>
    </location>
</feature>
<dbReference type="InterPro" id="IPR050879">
    <property type="entry name" value="Acyltransferase_3"/>
</dbReference>
<feature type="transmembrane region" description="Helical" evidence="1">
    <location>
        <begin position="22"/>
        <end position="41"/>
    </location>
</feature>
<dbReference type="PANTHER" id="PTHR23028">
    <property type="entry name" value="ACETYLTRANSFERASE"/>
    <property type="match status" value="1"/>
</dbReference>
<evidence type="ECO:0000256" key="1">
    <source>
        <dbReference type="SAM" id="Phobius"/>
    </source>
</evidence>
<feature type="transmembrane region" description="Helical" evidence="1">
    <location>
        <begin position="203"/>
        <end position="224"/>
    </location>
</feature>
<feature type="transmembrane region" description="Helical" evidence="1">
    <location>
        <begin position="178"/>
        <end position="197"/>
    </location>
</feature>
<dbReference type="RefSeq" id="WP_106135751.1">
    <property type="nucleotide sequence ID" value="NZ_PVTE01000001.1"/>
</dbReference>
<dbReference type="Proteomes" id="UP000238375">
    <property type="component" value="Unassembled WGS sequence"/>
</dbReference>